<dbReference type="EMBL" id="CAICTM010000159">
    <property type="protein sequence ID" value="CAB9503256.1"/>
    <property type="molecule type" value="Genomic_DNA"/>
</dbReference>
<feature type="compositionally biased region" description="Basic and acidic residues" evidence="1">
    <location>
        <begin position="154"/>
        <end position="164"/>
    </location>
</feature>
<feature type="region of interest" description="Disordered" evidence="1">
    <location>
        <begin position="154"/>
        <end position="200"/>
    </location>
</feature>
<feature type="region of interest" description="Disordered" evidence="1">
    <location>
        <begin position="1"/>
        <end position="56"/>
    </location>
</feature>
<dbReference type="Proteomes" id="UP001153069">
    <property type="component" value="Unassembled WGS sequence"/>
</dbReference>
<reference evidence="2" key="1">
    <citation type="submission" date="2020-06" db="EMBL/GenBank/DDBJ databases">
        <authorList>
            <consortium name="Plant Systems Biology data submission"/>
        </authorList>
    </citation>
    <scope>NUCLEOTIDE SEQUENCE</scope>
    <source>
        <strain evidence="2">D6</strain>
    </source>
</reference>
<accession>A0A9N8DJE1</accession>
<feature type="region of interest" description="Disordered" evidence="1">
    <location>
        <begin position="399"/>
        <end position="419"/>
    </location>
</feature>
<evidence type="ECO:0000313" key="2">
    <source>
        <dbReference type="EMBL" id="CAB9503256.1"/>
    </source>
</evidence>
<feature type="region of interest" description="Disordered" evidence="1">
    <location>
        <begin position="255"/>
        <end position="301"/>
    </location>
</feature>
<feature type="region of interest" description="Disordered" evidence="1">
    <location>
        <begin position="371"/>
        <end position="390"/>
    </location>
</feature>
<gene>
    <name evidence="2" type="ORF">SEMRO_160_G072230.1</name>
</gene>
<sequence length="419" mass="45356">MNTRSGRKLTKKGEARLPPLSPSAVASSQPPPPHLLSPDNRSVRSVSSTGSKRPGLAGHIQKQLAIDIETQIPGGISAFLAKTPKTQLLAPLLDRRAALDHEAGRQPLYGERGDKIRATVGKYVDRWKNLPRDEYREKILDKWNIAPAKKITKKQLESAKKEPSRATAAKTPQKAAVSLDFESYRDKDDSSISSGEEDSGGFHIKEIRTVAKVTSGTLQFPAEKTSEVPALIIDSDINTETMSVAGATGSLYSNSSAVKLPQPQPPKSNPSLPAADPRQQPLPGGGDNDDGGSDSSSSKNYFDYDFEFTSEQDEDAAWIDQKIEELNQDHGDASSFLSSRRLQSRLRQEDEAARERQASSGEDLAQHVEVENAIMSDEGGHNKRSASSLVAASEKEGLLKWNRVDNDNNGGVGGGSGDY</sequence>
<feature type="compositionally biased region" description="Gly residues" evidence="1">
    <location>
        <begin position="410"/>
        <end position="419"/>
    </location>
</feature>
<feature type="compositionally biased region" description="Polar residues" evidence="1">
    <location>
        <begin position="39"/>
        <end position="51"/>
    </location>
</feature>
<keyword evidence="3" id="KW-1185">Reference proteome</keyword>
<feature type="compositionally biased region" description="Basic and acidic residues" evidence="1">
    <location>
        <begin position="346"/>
        <end position="357"/>
    </location>
</feature>
<comment type="caution">
    <text evidence="2">The sequence shown here is derived from an EMBL/GenBank/DDBJ whole genome shotgun (WGS) entry which is preliminary data.</text>
</comment>
<feature type="region of interest" description="Disordered" evidence="1">
    <location>
        <begin position="329"/>
        <end position="366"/>
    </location>
</feature>
<name>A0A9N8DJE1_9STRA</name>
<dbReference type="AlphaFoldDB" id="A0A9N8DJE1"/>
<evidence type="ECO:0000313" key="3">
    <source>
        <dbReference type="Proteomes" id="UP001153069"/>
    </source>
</evidence>
<evidence type="ECO:0000256" key="1">
    <source>
        <dbReference type="SAM" id="MobiDB-lite"/>
    </source>
</evidence>
<proteinExistence type="predicted"/>
<organism evidence="2 3">
    <name type="scientific">Seminavis robusta</name>
    <dbReference type="NCBI Taxonomy" id="568900"/>
    <lineage>
        <taxon>Eukaryota</taxon>
        <taxon>Sar</taxon>
        <taxon>Stramenopiles</taxon>
        <taxon>Ochrophyta</taxon>
        <taxon>Bacillariophyta</taxon>
        <taxon>Bacillariophyceae</taxon>
        <taxon>Bacillariophycidae</taxon>
        <taxon>Naviculales</taxon>
        <taxon>Naviculaceae</taxon>
        <taxon>Seminavis</taxon>
    </lineage>
</organism>
<feature type="compositionally biased region" description="Basic residues" evidence="1">
    <location>
        <begin position="1"/>
        <end position="10"/>
    </location>
</feature>
<protein>
    <submittedName>
        <fullName evidence="2">Uncharacterized protein</fullName>
    </submittedName>
</protein>